<evidence type="ECO:0000313" key="3">
    <source>
        <dbReference type="Proteomes" id="UP000198558"/>
    </source>
</evidence>
<reference evidence="1 4" key="3">
    <citation type="journal article" date="2020" name="Microbiome">
        <title>Single-cell genomics of uncultured bacteria reveals dietary fiber responders in the mouse gut microbiota.</title>
        <authorList>
            <person name="Chijiiwa R."/>
            <person name="Hosokawa M."/>
            <person name="Kogawa M."/>
            <person name="Nishikawa Y."/>
            <person name="Ide K."/>
            <person name="Sakanashi C."/>
            <person name="Takahashi K."/>
            <person name="Takeyama H."/>
        </authorList>
    </citation>
    <scope>NUCLEOTIDE SEQUENCE [LARGE SCALE GENOMIC DNA]</scope>
    <source>
        <strain evidence="1">IMSAGC_017</strain>
    </source>
</reference>
<dbReference type="EMBL" id="FOIN01000007">
    <property type="protein sequence ID" value="SET34960.1"/>
    <property type="molecule type" value="Genomic_DNA"/>
</dbReference>
<organism evidence="2 3">
    <name type="scientific">Thomasclavelia cocleata</name>
    <dbReference type="NCBI Taxonomy" id="69824"/>
    <lineage>
        <taxon>Bacteria</taxon>
        <taxon>Bacillati</taxon>
        <taxon>Bacillota</taxon>
        <taxon>Erysipelotrichia</taxon>
        <taxon>Erysipelotrichales</taxon>
        <taxon>Coprobacillaceae</taxon>
        <taxon>Thomasclavelia</taxon>
    </lineage>
</organism>
<evidence type="ECO:0000313" key="4">
    <source>
        <dbReference type="Proteomes" id="UP000490821"/>
    </source>
</evidence>
<dbReference type="Proteomes" id="UP000198558">
    <property type="component" value="Unassembled WGS sequence"/>
</dbReference>
<accession>A0A1I0DQX0</accession>
<evidence type="ECO:0000313" key="1">
    <source>
        <dbReference type="EMBL" id="GFI42115.1"/>
    </source>
</evidence>
<gene>
    <name evidence="1" type="ORF">IMSAGC017_02162</name>
    <name evidence="2" type="ORF">SAMN04489758_10750</name>
</gene>
<dbReference type="AlphaFoldDB" id="A0A1I0DQX0"/>
<dbReference type="GeneID" id="78287984"/>
<proteinExistence type="predicted"/>
<reference evidence="3" key="2">
    <citation type="submission" date="2016-10" db="EMBL/GenBank/DDBJ databases">
        <authorList>
            <person name="Varghese N."/>
            <person name="Submissions S."/>
        </authorList>
    </citation>
    <scope>NUCLEOTIDE SEQUENCE [LARGE SCALE GENOMIC DNA]</scope>
    <source>
        <strain evidence="3">DSM 1551</strain>
    </source>
</reference>
<reference evidence="2" key="1">
    <citation type="submission" date="2016-10" db="EMBL/GenBank/DDBJ databases">
        <authorList>
            <person name="de Groot N.N."/>
        </authorList>
    </citation>
    <scope>NUCLEOTIDE SEQUENCE [LARGE SCALE GENOMIC DNA]</scope>
    <source>
        <strain evidence="2">DSM 1551</strain>
    </source>
</reference>
<evidence type="ECO:0000313" key="2">
    <source>
        <dbReference type="EMBL" id="SET34960.1"/>
    </source>
</evidence>
<protein>
    <recommendedName>
        <fullName evidence="5">Lipoprotein</fullName>
    </recommendedName>
</protein>
<dbReference type="Proteomes" id="UP000490821">
    <property type="component" value="Unassembled WGS sequence"/>
</dbReference>
<evidence type="ECO:0008006" key="5">
    <source>
        <dbReference type="Google" id="ProtNLM"/>
    </source>
</evidence>
<keyword evidence="3" id="KW-1185">Reference proteome</keyword>
<sequence length="120" mass="14057">MKKLNILIIILIILTGCNTNNKIRLEYADKIDLKLTSEKGLIEIQLDYDEAKIFVDNINKLEVEKISKQNIKGWSLYARGFDKNNKELFKISFLNSLVNINNDWYQTNQDSIIKITDNYK</sequence>
<dbReference type="PROSITE" id="PS51257">
    <property type="entry name" value="PROKAR_LIPOPROTEIN"/>
    <property type="match status" value="1"/>
</dbReference>
<dbReference type="RefSeq" id="WP_092353043.1">
    <property type="nucleotide sequence ID" value="NZ_BLMI01000265.1"/>
</dbReference>
<dbReference type="EMBL" id="BLMI01000265">
    <property type="protein sequence ID" value="GFI42115.1"/>
    <property type="molecule type" value="Genomic_DNA"/>
</dbReference>
<name>A0A1I0DQX0_9FIRM</name>